<dbReference type="EMBL" id="GL698488">
    <property type="protein sequence ID" value="EFY90678.1"/>
    <property type="molecule type" value="Genomic_DNA"/>
</dbReference>
<evidence type="ECO:0000313" key="5">
    <source>
        <dbReference type="Proteomes" id="UP000002499"/>
    </source>
</evidence>
<evidence type="ECO:0000313" key="4">
    <source>
        <dbReference type="EMBL" id="EFY90678.1"/>
    </source>
</evidence>
<accession>E9E077</accession>
<evidence type="ECO:0000256" key="2">
    <source>
        <dbReference type="PROSITE-ProRule" id="PRU00042"/>
    </source>
</evidence>
<gene>
    <name evidence="4" type="ORF">MAC_03258</name>
</gene>
<dbReference type="PANTHER" id="PTHR37535">
    <property type="entry name" value="FLUG DOMAIN PROTEIN"/>
    <property type="match status" value="1"/>
</dbReference>
<organism evidence="5">
    <name type="scientific">Metarhizium acridum (strain CQMa 102)</name>
    <dbReference type="NCBI Taxonomy" id="655827"/>
    <lineage>
        <taxon>Eukaryota</taxon>
        <taxon>Fungi</taxon>
        <taxon>Dikarya</taxon>
        <taxon>Ascomycota</taxon>
        <taxon>Pezizomycotina</taxon>
        <taxon>Sordariomycetes</taxon>
        <taxon>Hypocreomycetidae</taxon>
        <taxon>Hypocreales</taxon>
        <taxon>Clavicipitaceae</taxon>
        <taxon>Metarhizium</taxon>
    </lineage>
</organism>
<proteinExistence type="predicted"/>
<dbReference type="InParanoid" id="E9E077"/>
<keyword evidence="2" id="KW-0479">Metal-binding</keyword>
<comment type="subunit">
    <text evidence="1">Component of the NuA4 histone acetyltransferase complex.</text>
</comment>
<keyword evidence="2" id="KW-0863">Zinc-finger</keyword>
<reference evidence="4 5" key="1">
    <citation type="journal article" date="2011" name="PLoS Genet.">
        <title>Genome sequencing and comparative transcriptomics of the model entomopathogenic fungi Metarhizium anisopliae and M. acridum.</title>
        <authorList>
            <person name="Gao Q."/>
            <person name="Jin K."/>
            <person name="Ying S.H."/>
            <person name="Zhang Y."/>
            <person name="Xiao G."/>
            <person name="Shang Y."/>
            <person name="Duan Z."/>
            <person name="Hu X."/>
            <person name="Xie X.Q."/>
            <person name="Zhou G."/>
            <person name="Peng G."/>
            <person name="Luo Z."/>
            <person name="Huang W."/>
            <person name="Wang B."/>
            <person name="Fang W."/>
            <person name="Wang S."/>
            <person name="Zhong Y."/>
            <person name="Ma L.J."/>
            <person name="St Leger R.J."/>
            <person name="Zhao G.P."/>
            <person name="Pei Y."/>
            <person name="Feng M.G."/>
            <person name="Xia Y."/>
            <person name="Wang C."/>
        </authorList>
    </citation>
    <scope>NUCLEOTIDE SEQUENCE [LARGE SCALE GENOMIC DNA]</scope>
    <source>
        <strain evidence="4 5">CQMa 102</strain>
    </source>
</reference>
<keyword evidence="5" id="KW-1185">Reference proteome</keyword>
<dbReference type="InterPro" id="IPR013087">
    <property type="entry name" value="Znf_C2H2_type"/>
</dbReference>
<dbReference type="SUPFAM" id="SSF54160">
    <property type="entry name" value="Chromo domain-like"/>
    <property type="match status" value="1"/>
</dbReference>
<dbReference type="Proteomes" id="UP000002499">
    <property type="component" value="Unassembled WGS sequence"/>
</dbReference>
<dbReference type="eggNOG" id="ENOG502SH56">
    <property type="taxonomic scope" value="Eukaryota"/>
</dbReference>
<dbReference type="PROSITE" id="PS50157">
    <property type="entry name" value="ZINC_FINGER_C2H2_2"/>
    <property type="match status" value="1"/>
</dbReference>
<evidence type="ECO:0000256" key="1">
    <source>
        <dbReference type="ARBA" id="ARBA00011353"/>
    </source>
</evidence>
<dbReference type="OrthoDB" id="4357582at2759"/>
<dbReference type="OMA" id="ESHYISE"/>
<dbReference type="HOGENOM" id="CLU_003121_4_0_1"/>
<name>E9E077_METAQ</name>
<dbReference type="GO" id="GO:0008270">
    <property type="term" value="F:zinc ion binding"/>
    <property type="evidence" value="ECO:0007669"/>
    <property type="project" value="UniProtKB-KW"/>
</dbReference>
<sequence length="947" mass="108695">MSLVKSGGRQARDYDKLLDEAFESGLSLDKSNVTPHLVYRNLAPKSKILYKSLLEPWKAYENKYPEATPQEMATLKHFAKFIALAMRGRVKKDNPHGRPRVDSVRNQMRKFCSAWNRDNVDKGQRIPEEVSLSMAPYIEGELADQIGLLRGKQAKFHWEEDWHDYIHEGSRVENTNMVNVHCYTSARLSEVCQAKYRDLECIIGYYDGEPDIKLKFTREFCKAKNVDQYGGYSLGSILKFASQNNTNVLVNKYLGTVCSVDGVAMYQNLSPRKDLAEDFLSATMRWNPDLKFRLPSDRNNEIKNSHTYLSLTKKIDTLTSRIADAEPGEDVCDLVMRRKQEYRKRTTFINQELRNFQLSQKIVYDAKKEDHEQTDWHRVRFNRIAHMLPPERIRLAATMKVQASPRSQVWKQAVEDLISLRNMDCRVAYQQSLQPTSGFCPVESCKQTMASLPVEKRWSRIYHCYKRRYLHQYGFAKFCFMCSEWVKNPASWVAHCKTHIEMNNVPFRFDPVTFRYAVACAGYCAVCIWRTELEADERLRQYSDRAAWIRHTSRCITSYVSSQDGKTTLECPDERCSIEFSKQECLWHHLDDIHSIPTPAVGDMYKWNSEPLSKWNDTGMQSIQHYSPRKLSPTPTLTGWQTWIDEATSDSTSQTSKTNSSAWDDYRRCTPETQLSEVVYEFEKADMTDDVACLPDVNAPTEAAVAEEETPIDPMLLSANDTHLALQSNSTIPSNFGVAEGGHEEGVLTIPEKLEQELAHDDQYLVDHLLGRWRHRGKVWFYLKWKDGSYGFVPEMDINAKDRKDFEANDFTGFHEGAFVKRVRVRNGKASYVTGFLGCADEWILPEHALHPDLVAEHKSSTRGTAGEFGFYVYLLRISRTHTNLTLCFHSLKPSLVFEPVVNLVPSWPICASASAHSFPNGLASKVDAVGIPKTMLLIIVAMEANR</sequence>
<dbReference type="InterPro" id="IPR016197">
    <property type="entry name" value="Chromo-like_dom_sf"/>
</dbReference>
<feature type="domain" description="C2H2-type" evidence="3">
    <location>
        <begin position="569"/>
        <end position="599"/>
    </location>
</feature>
<dbReference type="PANTHER" id="PTHR37535:SF3">
    <property type="entry name" value="FLUG DOMAIN-CONTAINING PROTEIN"/>
    <property type="match status" value="1"/>
</dbReference>
<dbReference type="PROSITE" id="PS00028">
    <property type="entry name" value="ZINC_FINGER_C2H2_1"/>
    <property type="match status" value="1"/>
</dbReference>
<protein>
    <submittedName>
        <fullName evidence="4">Carbonic anhydrase 2</fullName>
    </submittedName>
</protein>
<dbReference type="AlphaFoldDB" id="E9E077"/>
<keyword evidence="2" id="KW-0862">Zinc</keyword>
<evidence type="ECO:0000259" key="3">
    <source>
        <dbReference type="PROSITE" id="PS50157"/>
    </source>
</evidence>